<feature type="chain" id="PRO_5037184443" evidence="1">
    <location>
        <begin position="28"/>
        <end position="147"/>
    </location>
</feature>
<keyword evidence="3" id="KW-1185">Reference proteome</keyword>
<keyword evidence="1" id="KW-0732">Signal</keyword>
<reference evidence="2" key="2">
    <citation type="submission" date="2020-09" db="EMBL/GenBank/DDBJ databases">
        <authorList>
            <person name="Sun Q."/>
            <person name="Zhou Y."/>
        </authorList>
    </citation>
    <scope>NUCLEOTIDE SEQUENCE</scope>
    <source>
        <strain evidence="2">CGMCC 4.3508</strain>
    </source>
</reference>
<reference evidence="2" key="1">
    <citation type="journal article" date="2014" name="Int. J. Syst. Evol. Microbiol.">
        <title>Complete genome sequence of Corynebacterium casei LMG S-19264T (=DSM 44701T), isolated from a smear-ripened cheese.</title>
        <authorList>
            <consortium name="US DOE Joint Genome Institute (JGI-PGF)"/>
            <person name="Walter F."/>
            <person name="Albersmeier A."/>
            <person name="Kalinowski J."/>
            <person name="Ruckert C."/>
        </authorList>
    </citation>
    <scope>NUCLEOTIDE SEQUENCE</scope>
    <source>
        <strain evidence="2">CGMCC 4.3508</strain>
    </source>
</reference>
<accession>A0A917VWK6</accession>
<evidence type="ECO:0000313" key="3">
    <source>
        <dbReference type="Proteomes" id="UP000638263"/>
    </source>
</evidence>
<feature type="signal peptide" evidence="1">
    <location>
        <begin position="1"/>
        <end position="27"/>
    </location>
</feature>
<proteinExistence type="predicted"/>
<sequence>MRRITLLLCVIGAAMAGSIGLASPAKAESVESTPLRTLSSGLCVGEVRVTASAGPEPGTAVISVPPVSSLFGIPALSGACSFDLIVRWRNLDTGASGADQIRETVGSPGCDIFICSAWRIHPGWGRIAIEVASNLPHLPGSAELLIP</sequence>
<dbReference type="EMBL" id="BMMH01000009">
    <property type="protein sequence ID" value="GGL23376.1"/>
    <property type="molecule type" value="Genomic_DNA"/>
</dbReference>
<name>A0A917VWK6_9NOCA</name>
<dbReference type="Proteomes" id="UP000638263">
    <property type="component" value="Unassembled WGS sequence"/>
</dbReference>
<organism evidence="2 3">
    <name type="scientific">Nocardia jinanensis</name>
    <dbReference type="NCBI Taxonomy" id="382504"/>
    <lineage>
        <taxon>Bacteria</taxon>
        <taxon>Bacillati</taxon>
        <taxon>Actinomycetota</taxon>
        <taxon>Actinomycetes</taxon>
        <taxon>Mycobacteriales</taxon>
        <taxon>Nocardiaceae</taxon>
        <taxon>Nocardia</taxon>
    </lineage>
</organism>
<protein>
    <submittedName>
        <fullName evidence="2">Uncharacterized protein</fullName>
    </submittedName>
</protein>
<dbReference type="AlphaFoldDB" id="A0A917VWK6"/>
<evidence type="ECO:0000313" key="2">
    <source>
        <dbReference type="EMBL" id="GGL23376.1"/>
    </source>
</evidence>
<gene>
    <name evidence="2" type="ORF">GCM10011588_42890</name>
</gene>
<evidence type="ECO:0000256" key="1">
    <source>
        <dbReference type="SAM" id="SignalP"/>
    </source>
</evidence>
<comment type="caution">
    <text evidence="2">The sequence shown here is derived from an EMBL/GenBank/DDBJ whole genome shotgun (WGS) entry which is preliminary data.</text>
</comment>
<dbReference type="RefSeq" id="WP_156426424.1">
    <property type="nucleotide sequence ID" value="NZ_BMMH01000009.1"/>
</dbReference>